<dbReference type="AlphaFoldDB" id="A0A6N2WY93"/>
<evidence type="ECO:0008006" key="4">
    <source>
        <dbReference type="Google" id="ProtNLM"/>
    </source>
</evidence>
<dbReference type="PANTHER" id="PTHR30547">
    <property type="entry name" value="UNCHARACTERIZED PROTEIN YHCG-RELATED"/>
    <property type="match status" value="1"/>
</dbReference>
<sequence>MFALGSLYNNEAMKETDKIYPADKGEEELLHNVRHILQEARAKVIHHVNSTLVRAYWQVGKYIVEYEQQGTGRAGYGKAVINTLSRRLVAEFGNGFTATNLRYMRQFYQCYPKYHTLCDKLSWSHCRTLLKVSGDAARDFYLHECVKENWSVRQLDRQINTLFYDRLLASRDKKAVKEEISRTEPGRVEPKEIIRDPYILEFLGIPQGEHFLETDLEQLLISRLQRLMLELGKGFAFVARQKRISFDDKHFYIDLVFYNYLARCFVLIDLKSGELTHQDLGQMQMYVNYYTRELMNPGDNPPVGIVLCAEKNDAVVRYTLPEDEKQVFAAQYMTYLPTQEELQTLLQEV</sequence>
<organism evidence="3">
    <name type="scientific">Bacteroides ovatus</name>
    <dbReference type="NCBI Taxonomy" id="28116"/>
    <lineage>
        <taxon>Bacteria</taxon>
        <taxon>Pseudomonadati</taxon>
        <taxon>Bacteroidota</taxon>
        <taxon>Bacteroidia</taxon>
        <taxon>Bacteroidales</taxon>
        <taxon>Bacteroidaceae</taxon>
        <taxon>Bacteroides</taxon>
    </lineage>
</organism>
<protein>
    <recommendedName>
        <fullName evidence="4">DUF1016 domain-containing protein</fullName>
    </recommendedName>
</protein>
<dbReference type="InterPro" id="IPR041527">
    <property type="entry name" value="YhcG_N"/>
</dbReference>
<dbReference type="InterPro" id="IPR009362">
    <property type="entry name" value="YhcG_C"/>
</dbReference>
<dbReference type="InterPro" id="IPR053148">
    <property type="entry name" value="PD-DEXK-like_domain"/>
</dbReference>
<reference evidence="3" key="1">
    <citation type="submission" date="2019-11" db="EMBL/GenBank/DDBJ databases">
        <authorList>
            <person name="Feng L."/>
        </authorList>
    </citation>
    <scope>NUCLEOTIDE SEQUENCE</scope>
    <source>
        <strain evidence="3">BovatusLFYP28</strain>
    </source>
</reference>
<dbReference type="Pfam" id="PF06250">
    <property type="entry name" value="YhcG_C"/>
    <property type="match status" value="1"/>
</dbReference>
<dbReference type="PANTHER" id="PTHR30547:SF5">
    <property type="entry name" value="NUCLEASE YHCG-RELATED"/>
    <property type="match status" value="1"/>
</dbReference>
<gene>
    <name evidence="3" type="ORF">BOLFYP28_03689</name>
</gene>
<dbReference type="EMBL" id="CACRTD010000057">
    <property type="protein sequence ID" value="VYT46803.1"/>
    <property type="molecule type" value="Genomic_DNA"/>
</dbReference>
<feature type="domain" description="YhcG N-terminal" evidence="2">
    <location>
        <begin position="33"/>
        <end position="166"/>
    </location>
</feature>
<name>A0A6N2WY93_BACOV</name>
<feature type="domain" description="YhcG PDDEXK nuclease" evidence="1">
    <location>
        <begin position="191"/>
        <end position="346"/>
    </location>
</feature>
<dbReference type="Gene3D" id="3.40.1350.10">
    <property type="match status" value="1"/>
</dbReference>
<evidence type="ECO:0000313" key="3">
    <source>
        <dbReference type="EMBL" id="VYT46803.1"/>
    </source>
</evidence>
<dbReference type="GO" id="GO:0003676">
    <property type="term" value="F:nucleic acid binding"/>
    <property type="evidence" value="ECO:0007669"/>
    <property type="project" value="InterPro"/>
</dbReference>
<dbReference type="Pfam" id="PF17761">
    <property type="entry name" value="DUF1016_N"/>
    <property type="match status" value="1"/>
</dbReference>
<proteinExistence type="predicted"/>
<accession>A0A6N2WY93</accession>
<evidence type="ECO:0000259" key="1">
    <source>
        <dbReference type="Pfam" id="PF06250"/>
    </source>
</evidence>
<dbReference type="InterPro" id="IPR011856">
    <property type="entry name" value="tRNA_endonuc-like_dom_sf"/>
</dbReference>
<evidence type="ECO:0000259" key="2">
    <source>
        <dbReference type="Pfam" id="PF17761"/>
    </source>
</evidence>